<evidence type="ECO:0000256" key="5">
    <source>
        <dbReference type="ARBA" id="ARBA00022840"/>
    </source>
</evidence>
<feature type="domain" description="Glutamyl/glutaminyl-tRNA synthetase class Ib anti-codon binding" evidence="11">
    <location>
        <begin position="379"/>
        <end position="476"/>
    </location>
</feature>
<evidence type="ECO:0000256" key="3">
    <source>
        <dbReference type="ARBA" id="ARBA00022598"/>
    </source>
</evidence>
<dbReference type="NCBIfam" id="TIGR00440">
    <property type="entry name" value="glnS"/>
    <property type="match status" value="1"/>
</dbReference>
<dbReference type="Gene3D" id="3.90.800.10">
    <property type="entry name" value="Glutamyl-tRNA Synthetase, Domain 3"/>
    <property type="match status" value="1"/>
</dbReference>
<evidence type="ECO:0000256" key="4">
    <source>
        <dbReference type="ARBA" id="ARBA00022741"/>
    </source>
</evidence>
<dbReference type="PANTHER" id="PTHR43097:SF5">
    <property type="entry name" value="GLUTAMATE--TRNA LIGASE"/>
    <property type="match status" value="1"/>
</dbReference>
<comment type="caution">
    <text evidence="13">The sequence shown here is derived from an EMBL/GenBank/DDBJ whole genome shotgun (WGS) entry which is preliminary data.</text>
</comment>
<dbReference type="Gene3D" id="3.40.50.620">
    <property type="entry name" value="HUPs"/>
    <property type="match status" value="1"/>
</dbReference>
<feature type="binding site" evidence="8">
    <location>
        <position position="263"/>
    </location>
    <ligand>
        <name>ATP</name>
        <dbReference type="ChEBI" id="CHEBI:30616"/>
    </ligand>
</feature>
<evidence type="ECO:0000259" key="12">
    <source>
        <dbReference type="Pfam" id="PF20974"/>
    </source>
</evidence>
<feature type="short sequence motif" description="'KMSKS' region" evidence="8">
    <location>
        <begin position="305"/>
        <end position="309"/>
    </location>
</feature>
<dbReference type="InterPro" id="IPR020061">
    <property type="entry name" value="Glu_tRNA_lig_a-bdl"/>
</dbReference>
<dbReference type="Pfam" id="PF20974">
    <property type="entry name" value="tRNA-synt_1c_C2"/>
    <property type="match status" value="1"/>
</dbReference>
<evidence type="ECO:0000256" key="8">
    <source>
        <dbReference type="HAMAP-Rule" id="MF_00126"/>
    </source>
</evidence>
<keyword evidence="2 8" id="KW-0963">Cytoplasm</keyword>
<keyword evidence="5 8" id="KW-0067">ATP-binding</keyword>
<dbReference type="InterPro" id="IPR020059">
    <property type="entry name" value="Glu/Gln-tRNA-synth_Ib_codon-bd"/>
</dbReference>
<name>A0ABY0IL80_9RHOO</name>
<evidence type="ECO:0000259" key="10">
    <source>
        <dbReference type="Pfam" id="PF00749"/>
    </source>
</evidence>
<accession>A0ABY0IL80</accession>
<feature type="domain" description="Glutamyl/glutaminyl-tRNA synthetase class Ib catalytic" evidence="10">
    <location>
        <begin position="55"/>
        <end position="374"/>
    </location>
</feature>
<feature type="binding site" evidence="8">
    <location>
        <begin position="63"/>
        <end position="65"/>
    </location>
    <ligand>
        <name>ATP</name>
        <dbReference type="ChEBI" id="CHEBI:30616"/>
    </ligand>
</feature>
<evidence type="ECO:0000256" key="1">
    <source>
        <dbReference type="ARBA" id="ARBA00005594"/>
    </source>
</evidence>
<dbReference type="InterPro" id="IPR022861">
    <property type="entry name" value="Gln_tRNA_ligase_bac"/>
</dbReference>
<dbReference type="InterPro" id="IPR050132">
    <property type="entry name" value="Gln/Glu-tRNA_Ligase"/>
</dbReference>
<feature type="domain" description="tRNA synthetases class I (E and Q) anti-codon binding" evidence="12">
    <location>
        <begin position="496"/>
        <end position="568"/>
    </location>
</feature>
<dbReference type="PRINTS" id="PR00987">
    <property type="entry name" value="TRNASYNTHGLU"/>
</dbReference>
<keyword evidence="4 8" id="KW-0547">Nucleotide-binding</keyword>
<dbReference type="InterPro" id="IPR014729">
    <property type="entry name" value="Rossmann-like_a/b/a_fold"/>
</dbReference>
<dbReference type="SUPFAM" id="SSF50715">
    <property type="entry name" value="Ribosomal protein L25-like"/>
    <property type="match status" value="1"/>
</dbReference>
<dbReference type="Pfam" id="PF00749">
    <property type="entry name" value="tRNA-synt_1c"/>
    <property type="match status" value="1"/>
</dbReference>
<dbReference type="Gene3D" id="1.10.1160.10">
    <property type="entry name" value="Glutamyl-trna Synthetase, Domain 2"/>
    <property type="match status" value="1"/>
</dbReference>
<dbReference type="InterPro" id="IPR020058">
    <property type="entry name" value="Glu/Gln-tRNA-synth_Ib_cat-dom"/>
</dbReference>
<evidence type="ECO:0000259" key="11">
    <source>
        <dbReference type="Pfam" id="PF03950"/>
    </source>
</evidence>
<comment type="subcellular location">
    <subcellularLocation>
        <location evidence="8">Cytoplasm</location>
    </subcellularLocation>
</comment>
<dbReference type="InterPro" id="IPR000924">
    <property type="entry name" value="Glu/Gln-tRNA-synth"/>
</dbReference>
<keyword evidence="3 8" id="KW-0436">Ligase</keyword>
<dbReference type="Proteomes" id="UP000292136">
    <property type="component" value="Unassembled WGS sequence"/>
</dbReference>
<protein>
    <recommendedName>
        <fullName evidence="8">Glutamine--tRNA ligase</fullName>
        <ecNumber evidence="8">6.1.1.18</ecNumber>
    </recommendedName>
    <alternativeName>
        <fullName evidence="8">Glutaminyl-tRNA synthetase</fullName>
        <shortName evidence="8">GlnRS</shortName>
    </alternativeName>
</protein>
<proteinExistence type="inferred from homology"/>
<comment type="caution">
    <text evidence="8">Lacks conserved residue(s) required for the propagation of feature annotation.</text>
</comment>
<evidence type="ECO:0000256" key="2">
    <source>
        <dbReference type="ARBA" id="ARBA00022490"/>
    </source>
</evidence>
<keyword evidence="6 8" id="KW-0648">Protein biosynthesis</keyword>
<dbReference type="EC" id="6.1.1.18" evidence="8"/>
<comment type="catalytic activity">
    <reaction evidence="8">
        <text>tRNA(Gln) + L-glutamine + ATP = L-glutaminyl-tRNA(Gln) + AMP + diphosphate</text>
        <dbReference type="Rhea" id="RHEA:20121"/>
        <dbReference type="Rhea" id="RHEA-COMP:9662"/>
        <dbReference type="Rhea" id="RHEA-COMP:9681"/>
        <dbReference type="ChEBI" id="CHEBI:30616"/>
        <dbReference type="ChEBI" id="CHEBI:33019"/>
        <dbReference type="ChEBI" id="CHEBI:58359"/>
        <dbReference type="ChEBI" id="CHEBI:78442"/>
        <dbReference type="ChEBI" id="CHEBI:78521"/>
        <dbReference type="ChEBI" id="CHEBI:456215"/>
        <dbReference type="EC" id="6.1.1.18"/>
    </reaction>
</comment>
<comment type="subunit">
    <text evidence="8">Monomer.</text>
</comment>
<dbReference type="SUPFAM" id="SSF52374">
    <property type="entry name" value="Nucleotidylyl transferase"/>
    <property type="match status" value="1"/>
</dbReference>
<dbReference type="InterPro" id="IPR004514">
    <property type="entry name" value="Gln-tRNA-synth"/>
</dbReference>
<dbReference type="PANTHER" id="PTHR43097">
    <property type="entry name" value="GLUTAMINE-TRNA LIGASE"/>
    <property type="match status" value="1"/>
</dbReference>
<gene>
    <name evidence="8" type="primary">glnS</name>
    <name evidence="13" type="ORF">EV678_3130</name>
</gene>
<dbReference type="RefSeq" id="WP_130460166.1">
    <property type="nucleotide sequence ID" value="NZ_SHKM01000003.1"/>
</dbReference>
<dbReference type="EMBL" id="SHKM01000003">
    <property type="protein sequence ID" value="RZT75943.1"/>
    <property type="molecule type" value="Genomic_DNA"/>
</dbReference>
<evidence type="ECO:0000256" key="9">
    <source>
        <dbReference type="RuleBase" id="RU363037"/>
    </source>
</evidence>
<feature type="binding site" evidence="8">
    <location>
        <begin position="298"/>
        <end position="299"/>
    </location>
    <ligand>
        <name>ATP</name>
        <dbReference type="ChEBI" id="CHEBI:30616"/>
    </ligand>
</feature>
<feature type="binding site" evidence="8">
    <location>
        <begin position="306"/>
        <end position="308"/>
    </location>
    <ligand>
        <name>ATP</name>
        <dbReference type="ChEBI" id="CHEBI:30616"/>
    </ligand>
</feature>
<sequence length="593" mass="67241">MSNPNKNAAPIAPAANFIRNIVEADLAAGKHAQRRWAGQPGLASDHAAGALDPAKIRTRFPPEPNGYLHFGHAKSICLNFGLARDYGGRCHLRFDDTNPEKEDQEYVDSIVDAVKWLGFNWEDAQENNLYYASNYFPWMIQAAEYLIATGNAYVDSQSTEEMRANRGTLTEAGKDSPFRNRSVAENQDLFKRMQAGEFADGAHILRAKIDMAAPNINLRDPAIYRIRHATHHNTGDKYCVYPMYTFAHPIEDALENITHSICTLEFEDQRPFYDWLLERLAEGGLLQRPLPHQYEFSRLNLTYVVLSKRKLIQLVEEKHVDGWDDPRMPTLVGARRRGYTAEGFRLLMERVGVSKHDSLIDYSLLEDCMRETMNELDERRIAVLDPLKLVITNYPEGQSEECFAPNHPLKPELGKRMVPFSRELWIEREDFMEEPSKGYHRLYPGNMARLRYGFVVKCTGCEKDAAGNVTAVLCEYMEDSKSGTPGADNYKVKGNLHWVSVAHAYTAEVRLYDRLFQAAAPGAGDRDFLDDLNPASKVAITVQLEPALKDALPEQRFQFERHGYFVADRVDSQPGAPVFNRAVTLKDSWGKAG</sequence>
<evidence type="ECO:0000313" key="14">
    <source>
        <dbReference type="Proteomes" id="UP000292136"/>
    </source>
</evidence>
<dbReference type="InterPro" id="IPR011035">
    <property type="entry name" value="Ribosomal_bL25/Gln-tRNA_synth"/>
</dbReference>
<dbReference type="InterPro" id="IPR020056">
    <property type="entry name" value="Rbsml_bL25/Gln-tRNA_synth_N"/>
</dbReference>
<feature type="binding site" evidence="8">
    <location>
        <position position="95"/>
    </location>
    <ligand>
        <name>L-glutamine</name>
        <dbReference type="ChEBI" id="CHEBI:58359"/>
    </ligand>
</feature>
<comment type="similarity">
    <text evidence="1 8 9">Belongs to the class-I aminoacyl-tRNA synthetase family.</text>
</comment>
<keyword evidence="14" id="KW-1185">Reference proteome</keyword>
<evidence type="ECO:0000256" key="6">
    <source>
        <dbReference type="ARBA" id="ARBA00022917"/>
    </source>
</evidence>
<dbReference type="Gene3D" id="2.40.240.10">
    <property type="entry name" value="Ribosomal Protein L25, Chain P"/>
    <property type="match status" value="2"/>
</dbReference>
<dbReference type="HAMAP" id="MF_00126">
    <property type="entry name" value="Gln_tRNA_synth"/>
    <property type="match status" value="1"/>
</dbReference>
<dbReference type="NCBIfam" id="NF011291">
    <property type="entry name" value="PRK14703.1"/>
    <property type="match status" value="1"/>
</dbReference>
<reference evidence="13 14" key="1">
    <citation type="submission" date="2019-02" db="EMBL/GenBank/DDBJ databases">
        <title>Genomic Encyclopedia of Type Strains, Phase IV (KMG-IV): sequencing the most valuable type-strain genomes for metagenomic binning, comparative biology and taxonomic classification.</title>
        <authorList>
            <person name="Goeker M."/>
        </authorList>
    </citation>
    <scope>NUCLEOTIDE SEQUENCE [LARGE SCALE GENOMIC DNA]</scope>
    <source>
        <strain evidence="13 14">DSM 21223</strain>
    </source>
</reference>
<feature type="binding site" evidence="8">
    <location>
        <position position="244"/>
    </location>
    <ligand>
        <name>L-glutamine</name>
        <dbReference type="ChEBI" id="CHEBI:58359"/>
    </ligand>
</feature>
<dbReference type="Pfam" id="PF03950">
    <property type="entry name" value="tRNA-synt_1c_C"/>
    <property type="match status" value="1"/>
</dbReference>
<evidence type="ECO:0000256" key="7">
    <source>
        <dbReference type="ARBA" id="ARBA00023146"/>
    </source>
</evidence>
<keyword evidence="7 8" id="KW-0030">Aminoacyl-tRNA synthetase</keyword>
<organism evidence="13 14">
    <name type="scientific">Azospira oryzae</name>
    <dbReference type="NCBI Taxonomy" id="146939"/>
    <lineage>
        <taxon>Bacteria</taxon>
        <taxon>Pseudomonadati</taxon>
        <taxon>Pseudomonadota</taxon>
        <taxon>Betaproteobacteria</taxon>
        <taxon>Rhodocyclales</taxon>
        <taxon>Rhodocyclaceae</taxon>
        <taxon>Azospira</taxon>
    </lineage>
</organism>
<dbReference type="InterPro" id="IPR049437">
    <property type="entry name" value="tRNA-synt_1c_C2"/>
</dbReference>
<evidence type="ECO:0000313" key="13">
    <source>
        <dbReference type="EMBL" id="RZT75943.1"/>
    </source>
</evidence>